<dbReference type="Proteomes" id="UP000580856">
    <property type="component" value="Unassembled WGS sequence"/>
</dbReference>
<dbReference type="InterPro" id="IPR043128">
    <property type="entry name" value="Rev_trsase/Diguanyl_cyclase"/>
</dbReference>
<comment type="catalytic activity">
    <reaction evidence="2">
        <text>2 GTP = 3',3'-c-di-GMP + 2 diphosphate</text>
        <dbReference type="Rhea" id="RHEA:24898"/>
        <dbReference type="ChEBI" id="CHEBI:33019"/>
        <dbReference type="ChEBI" id="CHEBI:37565"/>
        <dbReference type="ChEBI" id="CHEBI:58805"/>
        <dbReference type="EC" id="2.7.7.65"/>
    </reaction>
</comment>
<dbReference type="PANTHER" id="PTHR45138:SF9">
    <property type="entry name" value="DIGUANYLATE CYCLASE DGCM-RELATED"/>
    <property type="match status" value="1"/>
</dbReference>
<dbReference type="EC" id="2.7.7.65" evidence="1"/>
<dbReference type="SUPFAM" id="SSF55073">
    <property type="entry name" value="Nucleotide cyclase"/>
    <property type="match status" value="1"/>
</dbReference>
<feature type="domain" description="GGDEF" evidence="3">
    <location>
        <begin position="188"/>
        <end position="334"/>
    </location>
</feature>
<dbReference type="GO" id="GO:0052621">
    <property type="term" value="F:diguanylate cyclase activity"/>
    <property type="evidence" value="ECO:0007669"/>
    <property type="project" value="UniProtKB-EC"/>
</dbReference>
<dbReference type="AlphaFoldDB" id="A0A846QR10"/>
<sequence>MSKDCIYPDQHRLCHLLAKAGVPSHPKWHSLILYMRSLEYNDTLSDAQKAAIHELFLELVKRRDFSDAAYAEVSRRQEEIVTSPYREKLKAALQESTTLLEEFGSVIRRRSGEVQDLGEETVQTVQSGMPPDRMVERLRDSFRRVVSAMDEDAHTLRRLAHTDALTGLANRRALDERLAELCPDTCGDTVSLLMLDIDFFKRINDTYGHQIGDQALRIIAELIRKGTASRCGDGCLPVRYGGEEFVVMAPGLDRKEALDLAEHIRRSVEKYRFEVKSIDGEVLAKDLRMTISVGVAEILPSWADHHAERLVQAADSALYEAKRNGRNQVRIHGAS</sequence>
<dbReference type="InterPro" id="IPR000160">
    <property type="entry name" value="GGDEF_dom"/>
</dbReference>
<dbReference type="GO" id="GO:0005886">
    <property type="term" value="C:plasma membrane"/>
    <property type="evidence" value="ECO:0007669"/>
    <property type="project" value="TreeGrafter"/>
</dbReference>
<dbReference type="SMART" id="SM00267">
    <property type="entry name" value="GGDEF"/>
    <property type="match status" value="1"/>
</dbReference>
<protein>
    <recommendedName>
        <fullName evidence="1">diguanylate cyclase</fullName>
        <ecNumber evidence="1">2.7.7.65</ecNumber>
    </recommendedName>
</protein>
<evidence type="ECO:0000313" key="4">
    <source>
        <dbReference type="EMBL" id="NJB68922.1"/>
    </source>
</evidence>
<evidence type="ECO:0000259" key="3">
    <source>
        <dbReference type="PROSITE" id="PS50887"/>
    </source>
</evidence>
<name>A0A846QR10_9BACT</name>
<dbReference type="Gene3D" id="3.30.70.270">
    <property type="match status" value="1"/>
</dbReference>
<dbReference type="PANTHER" id="PTHR45138">
    <property type="entry name" value="REGULATORY COMPONENTS OF SENSORY TRANSDUCTION SYSTEM"/>
    <property type="match status" value="1"/>
</dbReference>
<dbReference type="NCBIfam" id="TIGR00254">
    <property type="entry name" value="GGDEF"/>
    <property type="match status" value="1"/>
</dbReference>
<dbReference type="InterPro" id="IPR029787">
    <property type="entry name" value="Nucleotide_cyclase"/>
</dbReference>
<proteinExistence type="predicted"/>
<dbReference type="FunFam" id="3.30.70.270:FF:000001">
    <property type="entry name" value="Diguanylate cyclase domain protein"/>
    <property type="match status" value="1"/>
</dbReference>
<gene>
    <name evidence="4" type="ORF">GGQ74_002616</name>
</gene>
<evidence type="ECO:0000313" key="5">
    <source>
        <dbReference type="Proteomes" id="UP000580856"/>
    </source>
</evidence>
<dbReference type="PROSITE" id="PS50887">
    <property type="entry name" value="GGDEF"/>
    <property type="match status" value="1"/>
</dbReference>
<dbReference type="EMBL" id="JAATJA010000003">
    <property type="protein sequence ID" value="NJB68922.1"/>
    <property type="molecule type" value="Genomic_DNA"/>
</dbReference>
<dbReference type="Pfam" id="PF00990">
    <property type="entry name" value="GGDEF"/>
    <property type="match status" value="1"/>
</dbReference>
<comment type="caution">
    <text evidence="4">The sequence shown here is derived from an EMBL/GenBank/DDBJ whole genome shotgun (WGS) entry which is preliminary data.</text>
</comment>
<evidence type="ECO:0000256" key="2">
    <source>
        <dbReference type="ARBA" id="ARBA00034247"/>
    </source>
</evidence>
<organism evidence="4 5">
    <name type="scientific">Desulfobaculum xiamenense</name>
    <dbReference type="NCBI Taxonomy" id="995050"/>
    <lineage>
        <taxon>Bacteria</taxon>
        <taxon>Pseudomonadati</taxon>
        <taxon>Thermodesulfobacteriota</taxon>
        <taxon>Desulfovibrionia</taxon>
        <taxon>Desulfovibrionales</taxon>
        <taxon>Desulfovibrionaceae</taxon>
        <taxon>Desulfobaculum</taxon>
    </lineage>
</organism>
<dbReference type="CDD" id="cd01949">
    <property type="entry name" value="GGDEF"/>
    <property type="match status" value="1"/>
</dbReference>
<dbReference type="InterPro" id="IPR050469">
    <property type="entry name" value="Diguanylate_Cyclase"/>
</dbReference>
<evidence type="ECO:0000256" key="1">
    <source>
        <dbReference type="ARBA" id="ARBA00012528"/>
    </source>
</evidence>
<keyword evidence="5" id="KW-1185">Reference proteome</keyword>
<dbReference type="RefSeq" id="WP_167942018.1">
    <property type="nucleotide sequence ID" value="NZ_JAATJA010000003.1"/>
</dbReference>
<reference evidence="4 5" key="1">
    <citation type="submission" date="2020-03" db="EMBL/GenBank/DDBJ databases">
        <title>Genomic Encyclopedia of Type Strains, Phase IV (KMG-IV): sequencing the most valuable type-strain genomes for metagenomic binning, comparative biology and taxonomic classification.</title>
        <authorList>
            <person name="Goeker M."/>
        </authorList>
    </citation>
    <scope>NUCLEOTIDE SEQUENCE [LARGE SCALE GENOMIC DNA]</scope>
    <source>
        <strain evidence="4 5">DSM 24233</strain>
    </source>
</reference>
<dbReference type="GO" id="GO:0043709">
    <property type="term" value="P:cell adhesion involved in single-species biofilm formation"/>
    <property type="evidence" value="ECO:0007669"/>
    <property type="project" value="TreeGrafter"/>
</dbReference>
<accession>A0A846QR10</accession>
<dbReference type="GO" id="GO:1902201">
    <property type="term" value="P:negative regulation of bacterial-type flagellum-dependent cell motility"/>
    <property type="evidence" value="ECO:0007669"/>
    <property type="project" value="TreeGrafter"/>
</dbReference>